<accession>A0A918XJM1</accession>
<gene>
    <name evidence="1" type="ORF">GCM10007147_40730</name>
</gene>
<organism evidence="1 2">
    <name type="scientific">Nocardiopsis kunsanensis</name>
    <dbReference type="NCBI Taxonomy" id="141693"/>
    <lineage>
        <taxon>Bacteria</taxon>
        <taxon>Bacillati</taxon>
        <taxon>Actinomycetota</taxon>
        <taxon>Actinomycetes</taxon>
        <taxon>Streptosporangiales</taxon>
        <taxon>Nocardiopsidaceae</taxon>
        <taxon>Nocardiopsis</taxon>
    </lineage>
</organism>
<protein>
    <submittedName>
        <fullName evidence="1">Uncharacterized protein</fullName>
    </submittedName>
</protein>
<evidence type="ECO:0000313" key="2">
    <source>
        <dbReference type="Proteomes" id="UP000654947"/>
    </source>
</evidence>
<keyword evidence="2" id="KW-1185">Reference proteome</keyword>
<proteinExistence type="predicted"/>
<sequence>MVPAAKTATRHASAARGQMLICSPEPNSDGTSNINPAADMDIPARLITNIHVFFIVRTSPEAVGDGGDRCSADSCVCADTGNIPPARPGDRAPTCAGTRDVPCPLPPPIGRGTGTVQSCPVTSSPSFHTAATCGTPGR</sequence>
<dbReference type="Proteomes" id="UP000654947">
    <property type="component" value="Unassembled WGS sequence"/>
</dbReference>
<dbReference type="EMBL" id="BMXL01000031">
    <property type="protein sequence ID" value="GHD34806.1"/>
    <property type="molecule type" value="Genomic_DNA"/>
</dbReference>
<evidence type="ECO:0000313" key="1">
    <source>
        <dbReference type="EMBL" id="GHD34806.1"/>
    </source>
</evidence>
<comment type="caution">
    <text evidence="1">The sequence shown here is derived from an EMBL/GenBank/DDBJ whole genome shotgun (WGS) entry which is preliminary data.</text>
</comment>
<dbReference type="AlphaFoldDB" id="A0A918XJM1"/>
<name>A0A918XJM1_9ACTN</name>
<reference evidence="1 2" key="1">
    <citation type="journal article" date="2014" name="Int. J. Syst. Evol. Microbiol.">
        <title>Complete genome sequence of Corynebacterium casei LMG S-19264T (=DSM 44701T), isolated from a smear-ripened cheese.</title>
        <authorList>
            <consortium name="US DOE Joint Genome Institute (JGI-PGF)"/>
            <person name="Walter F."/>
            <person name="Albersmeier A."/>
            <person name="Kalinowski J."/>
            <person name="Ruckert C."/>
        </authorList>
    </citation>
    <scope>NUCLEOTIDE SEQUENCE [LARGE SCALE GENOMIC DNA]</scope>
    <source>
        <strain evidence="1 2">KCTC 19473</strain>
    </source>
</reference>